<evidence type="ECO:0000313" key="2">
    <source>
        <dbReference type="Proteomes" id="UP000193964"/>
    </source>
</evidence>
<gene>
    <name evidence="1" type="ORF">AWC31_25670</name>
</gene>
<organism evidence="1 2">
    <name type="scientific">Mycolicibacterium wolinskyi</name>
    <dbReference type="NCBI Taxonomy" id="59750"/>
    <lineage>
        <taxon>Bacteria</taxon>
        <taxon>Bacillati</taxon>
        <taxon>Actinomycetota</taxon>
        <taxon>Actinomycetes</taxon>
        <taxon>Mycobacteriales</taxon>
        <taxon>Mycobacteriaceae</taxon>
        <taxon>Mycolicibacterium</taxon>
    </lineage>
</organism>
<protein>
    <recommendedName>
        <fullName evidence="3">Replication-relaxation</fullName>
    </recommendedName>
</protein>
<evidence type="ECO:0000313" key="1">
    <source>
        <dbReference type="EMBL" id="ORX15078.1"/>
    </source>
</evidence>
<proteinExistence type="predicted"/>
<name>A0A1X2F9Q8_9MYCO</name>
<comment type="caution">
    <text evidence="1">The sequence shown here is derived from an EMBL/GenBank/DDBJ whole genome shotgun (WGS) entry which is preliminary data.</text>
</comment>
<dbReference type="Pfam" id="PF13814">
    <property type="entry name" value="Replic_Relax"/>
    <property type="match status" value="1"/>
</dbReference>
<dbReference type="Proteomes" id="UP000193964">
    <property type="component" value="Unassembled WGS sequence"/>
</dbReference>
<sequence length="250" mass="28131">MRSVAEHQFLTGRQITVLHFADHAATSGPRIARRTLERLREWRLLGALERRIGGVRAGSDGMIHYLDVVGDQLLRGRTGRTTRRPREPSERFVRHRLAVADTHLELIEADRRGPLELEVCTVEPAAWRRYPGTGGAAQVLKADLYAETGAGEDLARAWFIEVDLGSESMPTLLRKCHDYETYRRSGIEQHDSGGFPIVIWSVTHRNPDKAETRRAALRDAIAADRTLPPRLFRVIAPQQLIPTLQPGGQQ</sequence>
<dbReference type="InterPro" id="IPR025855">
    <property type="entry name" value="Replic_Relax"/>
</dbReference>
<reference evidence="1 2" key="1">
    <citation type="submission" date="2016-01" db="EMBL/GenBank/DDBJ databases">
        <title>The new phylogeny of the genus Mycobacterium.</title>
        <authorList>
            <person name="Tarcisio F."/>
            <person name="Conor M."/>
            <person name="Antonella G."/>
            <person name="Elisabetta G."/>
            <person name="Giulia F.S."/>
            <person name="Sara T."/>
            <person name="Anna F."/>
            <person name="Clotilde B."/>
            <person name="Roberto B."/>
            <person name="Veronica D.S."/>
            <person name="Fabio R."/>
            <person name="Monica P."/>
            <person name="Olivier J."/>
            <person name="Enrico T."/>
            <person name="Nicola S."/>
        </authorList>
    </citation>
    <scope>NUCLEOTIDE SEQUENCE [LARGE SCALE GENOMIC DNA]</scope>
    <source>
        <strain evidence="1 2">ATCC 700010</strain>
    </source>
</reference>
<evidence type="ECO:0008006" key="3">
    <source>
        <dbReference type="Google" id="ProtNLM"/>
    </source>
</evidence>
<dbReference type="AlphaFoldDB" id="A0A1X2F9Q8"/>
<accession>A0A1X2F9Q8</accession>
<dbReference type="EMBL" id="LQQA01000015">
    <property type="protein sequence ID" value="ORX15078.1"/>
    <property type="molecule type" value="Genomic_DNA"/>
</dbReference>